<feature type="domain" description="Transposase putative helix-turn-helix" evidence="1">
    <location>
        <begin position="1"/>
        <end position="44"/>
    </location>
</feature>
<dbReference type="Pfam" id="PF12323">
    <property type="entry name" value="HTH_OrfB_IS605"/>
    <property type="match status" value="1"/>
</dbReference>
<proteinExistence type="predicted"/>
<evidence type="ECO:0000313" key="2">
    <source>
        <dbReference type="EMBL" id="MFC4334921.1"/>
    </source>
</evidence>
<evidence type="ECO:0000259" key="1">
    <source>
        <dbReference type="Pfam" id="PF12323"/>
    </source>
</evidence>
<dbReference type="InterPro" id="IPR021027">
    <property type="entry name" value="Transposase_put_HTH"/>
</dbReference>
<dbReference type="RefSeq" id="WP_380619090.1">
    <property type="nucleotide sequence ID" value="NZ_JBHSDK010000010.1"/>
</dbReference>
<reference evidence="3" key="1">
    <citation type="journal article" date="2019" name="Int. J. Syst. Evol. Microbiol.">
        <title>The Global Catalogue of Microorganisms (GCM) 10K type strain sequencing project: providing services to taxonomists for standard genome sequencing and annotation.</title>
        <authorList>
            <consortium name="The Broad Institute Genomics Platform"/>
            <consortium name="The Broad Institute Genome Sequencing Center for Infectious Disease"/>
            <person name="Wu L."/>
            <person name="Ma J."/>
        </authorList>
    </citation>
    <scope>NUCLEOTIDE SEQUENCE [LARGE SCALE GENOMIC DNA]</scope>
    <source>
        <strain evidence="3">IBRC-M 10908</strain>
    </source>
</reference>
<comment type="caution">
    <text evidence="2">The sequence shown here is derived from an EMBL/GenBank/DDBJ whole genome shotgun (WGS) entry which is preliminary data.</text>
</comment>
<gene>
    <name evidence="2" type="ORF">ACFPET_06895</name>
</gene>
<evidence type="ECO:0000313" key="3">
    <source>
        <dbReference type="Proteomes" id="UP001595823"/>
    </source>
</evidence>
<organism evidence="2 3">
    <name type="scientific">Salininema proteolyticum</name>
    <dbReference type="NCBI Taxonomy" id="1607685"/>
    <lineage>
        <taxon>Bacteria</taxon>
        <taxon>Bacillati</taxon>
        <taxon>Actinomycetota</taxon>
        <taxon>Actinomycetes</taxon>
        <taxon>Glycomycetales</taxon>
        <taxon>Glycomycetaceae</taxon>
        <taxon>Salininema</taxon>
    </lineage>
</organism>
<dbReference type="Proteomes" id="UP001595823">
    <property type="component" value="Unassembled WGS sequence"/>
</dbReference>
<protein>
    <submittedName>
        <fullName evidence="2">Helix-turn-helix domain-containing protein</fullName>
    </submittedName>
</protein>
<dbReference type="EMBL" id="JBHSDK010000010">
    <property type="protein sequence ID" value="MFC4334921.1"/>
    <property type="molecule type" value="Genomic_DNA"/>
</dbReference>
<sequence>MKRRYEYTFAPSAQQARNLNETLGAVRVAYNWALQVFKDTWAKDRSKISYTEISARLTAWKNREENDWVKEYSSVPLQQIVRQLHTQFHAFTTGRGEEPRFATEEDNLELIYSRAGYYLKGRNVKLAKHVEPLEIDWGTERPERDDITSITVLKETDERWSLKIVAEEFVDVPRQKPPECEKCGRPLEAY</sequence>
<name>A0ABV8TVW9_9ACTN</name>
<accession>A0ABV8TVW9</accession>
<keyword evidence="3" id="KW-1185">Reference proteome</keyword>